<reference evidence="2 3" key="1">
    <citation type="submission" date="2024-03" db="EMBL/GenBank/DDBJ databases">
        <title>Draft genome sequence of Klenkia terrae.</title>
        <authorList>
            <person name="Duangmal K."/>
            <person name="Chantavorakit T."/>
        </authorList>
    </citation>
    <scope>NUCLEOTIDE SEQUENCE [LARGE SCALE GENOMIC DNA]</scope>
    <source>
        <strain evidence="2 3">JCM 17786</strain>
    </source>
</reference>
<evidence type="ECO:0000313" key="3">
    <source>
        <dbReference type="Proteomes" id="UP001373496"/>
    </source>
</evidence>
<organism evidence="2 3">
    <name type="scientific">Klenkia terrae</name>
    <dbReference type="NCBI Taxonomy" id="1052259"/>
    <lineage>
        <taxon>Bacteria</taxon>
        <taxon>Bacillati</taxon>
        <taxon>Actinomycetota</taxon>
        <taxon>Actinomycetes</taxon>
        <taxon>Geodermatophilales</taxon>
        <taxon>Geodermatophilaceae</taxon>
        <taxon>Klenkia</taxon>
    </lineage>
</organism>
<accession>A0ABU8ECL0</accession>
<keyword evidence="3" id="KW-1185">Reference proteome</keyword>
<dbReference type="EMBL" id="JBAPLV010000047">
    <property type="protein sequence ID" value="MEI4281357.1"/>
    <property type="molecule type" value="Genomic_DNA"/>
</dbReference>
<evidence type="ECO:0000256" key="1">
    <source>
        <dbReference type="SAM" id="MobiDB-lite"/>
    </source>
</evidence>
<comment type="caution">
    <text evidence="2">The sequence shown here is derived from an EMBL/GenBank/DDBJ whole genome shotgun (WGS) entry which is preliminary data.</text>
</comment>
<feature type="compositionally biased region" description="Low complexity" evidence="1">
    <location>
        <begin position="167"/>
        <end position="179"/>
    </location>
</feature>
<dbReference type="Proteomes" id="UP001373496">
    <property type="component" value="Unassembled WGS sequence"/>
</dbReference>
<proteinExistence type="predicted"/>
<name>A0ABU8ECL0_9ACTN</name>
<feature type="region of interest" description="Disordered" evidence="1">
    <location>
        <begin position="260"/>
        <end position="306"/>
    </location>
</feature>
<sequence>MAEGTDVTLDAVREYALSMRTDGMSAVGEAGKQIGPIAGASVGLSGVPGSGAAQAHYRQLAQSLTLYMQDVALNAQALSNIATIVAWNYQHGDTSQAAQMNSVNGALYPPAGTSTLSSELAAQQAAAEAEHRRLAQLYRRMGEEPPGSPYTTPAGVTLTGPAADQARADAAAAAAEQPAGGAGPAGLTPVQRMNLANDTIEDHQEAVRQASATQQVTGYDEYGNPIVEYVAPDSYEEASGAGEENTSTAGEYQEALDWAEQEREDGYDATVTVGEDGEVHTETDRPPTPYNDWSQTSAPSSPYSTG</sequence>
<evidence type="ECO:0000313" key="2">
    <source>
        <dbReference type="EMBL" id="MEI4281357.1"/>
    </source>
</evidence>
<feature type="compositionally biased region" description="Polar residues" evidence="1">
    <location>
        <begin position="291"/>
        <end position="306"/>
    </location>
</feature>
<gene>
    <name evidence="2" type="ORF">UXQ13_22985</name>
</gene>
<feature type="region of interest" description="Disordered" evidence="1">
    <location>
        <begin position="167"/>
        <end position="189"/>
    </location>
</feature>
<protein>
    <submittedName>
        <fullName evidence="2">Uncharacterized protein</fullName>
    </submittedName>
</protein>
<dbReference type="RefSeq" id="WP_225233150.1">
    <property type="nucleotide sequence ID" value="NZ_JBAPLV010000047.1"/>
</dbReference>